<dbReference type="PROSITE" id="PS51186">
    <property type="entry name" value="GNAT"/>
    <property type="match status" value="1"/>
</dbReference>
<dbReference type="RefSeq" id="WP_262394831.1">
    <property type="nucleotide sequence ID" value="NZ_JACRTD010000003.1"/>
</dbReference>
<proteinExistence type="predicted"/>
<keyword evidence="2" id="KW-0012">Acyltransferase</keyword>
<evidence type="ECO:0000313" key="5">
    <source>
        <dbReference type="Proteomes" id="UP000623678"/>
    </source>
</evidence>
<dbReference type="AlphaFoldDB" id="A0A926ENT4"/>
<dbReference type="InterPro" id="IPR050680">
    <property type="entry name" value="YpeA/RimI_acetyltransf"/>
</dbReference>
<dbReference type="InterPro" id="IPR000182">
    <property type="entry name" value="GNAT_dom"/>
</dbReference>
<sequence>MDVTIKHASLEDIPLLSHILAASWRVAYRGMIPQDFLDSIEDERWVTPFTYRLTKGGMKADILYVQQAACGCVVYGPSQNKHYSGWGEICCLYLLPEYTRKGYGKQLLLFAMDQMKKENIHDFYLWALDENLSARKFYEKVGYTLTSDIYTVEMGGKLLTDYRYIYKNY</sequence>
<dbReference type="InterPro" id="IPR016181">
    <property type="entry name" value="Acyl_CoA_acyltransferase"/>
</dbReference>
<accession>A0A926ENT4</accession>
<dbReference type="Pfam" id="PF00583">
    <property type="entry name" value="Acetyltransf_1"/>
    <property type="match status" value="1"/>
</dbReference>
<keyword evidence="5" id="KW-1185">Reference proteome</keyword>
<keyword evidence="1" id="KW-0808">Transferase</keyword>
<organism evidence="4 5">
    <name type="scientific">Youxingia wuxianensis</name>
    <dbReference type="NCBI Taxonomy" id="2763678"/>
    <lineage>
        <taxon>Bacteria</taxon>
        <taxon>Bacillati</taxon>
        <taxon>Bacillota</taxon>
        <taxon>Clostridia</taxon>
        <taxon>Eubacteriales</taxon>
        <taxon>Oscillospiraceae</taxon>
        <taxon>Youxingia</taxon>
    </lineage>
</organism>
<feature type="domain" description="N-acetyltransferase" evidence="3">
    <location>
        <begin position="3"/>
        <end position="169"/>
    </location>
</feature>
<dbReference type="PANTHER" id="PTHR43420">
    <property type="entry name" value="ACETYLTRANSFERASE"/>
    <property type="match status" value="1"/>
</dbReference>
<protein>
    <submittedName>
        <fullName evidence="4">GNAT family N-acetyltransferase</fullName>
    </submittedName>
</protein>
<dbReference type="Gene3D" id="3.40.630.30">
    <property type="match status" value="1"/>
</dbReference>
<reference evidence="4" key="1">
    <citation type="submission" date="2020-08" db="EMBL/GenBank/DDBJ databases">
        <title>Genome public.</title>
        <authorList>
            <person name="Liu C."/>
            <person name="Sun Q."/>
        </authorList>
    </citation>
    <scope>NUCLEOTIDE SEQUENCE</scope>
    <source>
        <strain evidence="4">NSJ-64</strain>
    </source>
</reference>
<evidence type="ECO:0000256" key="1">
    <source>
        <dbReference type="ARBA" id="ARBA00022679"/>
    </source>
</evidence>
<dbReference type="PANTHER" id="PTHR43420:SF12">
    <property type="entry name" value="N-ACETYLTRANSFERASE DOMAIN-CONTAINING PROTEIN"/>
    <property type="match status" value="1"/>
</dbReference>
<dbReference type="CDD" id="cd04301">
    <property type="entry name" value="NAT_SF"/>
    <property type="match status" value="1"/>
</dbReference>
<name>A0A926ENT4_9FIRM</name>
<dbReference type="Proteomes" id="UP000623678">
    <property type="component" value="Unassembled WGS sequence"/>
</dbReference>
<evidence type="ECO:0000259" key="3">
    <source>
        <dbReference type="PROSITE" id="PS51186"/>
    </source>
</evidence>
<dbReference type="SUPFAM" id="SSF55729">
    <property type="entry name" value="Acyl-CoA N-acyltransferases (Nat)"/>
    <property type="match status" value="1"/>
</dbReference>
<dbReference type="EMBL" id="JACRTD010000003">
    <property type="protein sequence ID" value="MBC8585051.1"/>
    <property type="molecule type" value="Genomic_DNA"/>
</dbReference>
<evidence type="ECO:0000313" key="4">
    <source>
        <dbReference type="EMBL" id="MBC8585051.1"/>
    </source>
</evidence>
<gene>
    <name evidence="4" type="ORF">H8705_05580</name>
</gene>
<evidence type="ECO:0000256" key="2">
    <source>
        <dbReference type="ARBA" id="ARBA00023315"/>
    </source>
</evidence>
<dbReference type="GO" id="GO:0016747">
    <property type="term" value="F:acyltransferase activity, transferring groups other than amino-acyl groups"/>
    <property type="evidence" value="ECO:0007669"/>
    <property type="project" value="InterPro"/>
</dbReference>
<comment type="caution">
    <text evidence="4">The sequence shown here is derived from an EMBL/GenBank/DDBJ whole genome shotgun (WGS) entry which is preliminary data.</text>
</comment>